<dbReference type="Proteomes" id="UP000186074">
    <property type="component" value="Chromosome"/>
</dbReference>
<dbReference type="AlphaFoldDB" id="A0A1P8KN95"/>
<keyword evidence="1" id="KW-0812">Transmembrane</keyword>
<feature type="transmembrane region" description="Helical" evidence="1">
    <location>
        <begin position="14"/>
        <end position="34"/>
    </location>
</feature>
<dbReference type="Pfam" id="PF14110">
    <property type="entry name" value="DUF4282"/>
    <property type="match status" value="1"/>
</dbReference>
<keyword evidence="1" id="KW-1133">Transmembrane helix</keyword>
<reference evidence="2 3" key="1">
    <citation type="submission" date="2017-01" db="EMBL/GenBank/DDBJ databases">
        <title>Genome sequencing of Arcobacter sp. LPB0137.</title>
        <authorList>
            <person name="Lee G.-W."/>
            <person name="Yi H."/>
        </authorList>
    </citation>
    <scope>NUCLEOTIDE SEQUENCE [LARGE SCALE GENOMIC DNA]</scope>
    <source>
        <strain evidence="2 3">LPB0137</strain>
    </source>
</reference>
<name>A0A1P8KN95_9BACT</name>
<organism evidence="2 3">
    <name type="scientific">Poseidonibacter parvus</name>
    <dbReference type="NCBI Taxonomy" id="1850254"/>
    <lineage>
        <taxon>Bacteria</taxon>
        <taxon>Pseudomonadati</taxon>
        <taxon>Campylobacterota</taxon>
        <taxon>Epsilonproteobacteria</taxon>
        <taxon>Campylobacterales</taxon>
        <taxon>Arcobacteraceae</taxon>
        <taxon>Poseidonibacter</taxon>
    </lineage>
</organism>
<proteinExistence type="predicted"/>
<dbReference type="OrthoDB" id="5336013at2"/>
<evidence type="ECO:0000313" key="3">
    <source>
        <dbReference type="Proteomes" id="UP000186074"/>
    </source>
</evidence>
<protein>
    <recommendedName>
        <fullName evidence="4">DUF4282 domain-containing protein</fullName>
    </recommendedName>
</protein>
<dbReference type="EMBL" id="CP019070">
    <property type="protein sequence ID" value="APW66031.1"/>
    <property type="molecule type" value="Genomic_DNA"/>
</dbReference>
<evidence type="ECO:0000256" key="1">
    <source>
        <dbReference type="SAM" id="Phobius"/>
    </source>
</evidence>
<sequence length="102" mass="12617">MDFLTFKTFISTEILIIFYYLGAIFLPFITWILLKWAIKRYKLINTSYENIKESLWKTLSKKQQLKFLSFFIILFIFMEIFWRMLFEFLIAYMQIRDALLQI</sequence>
<evidence type="ECO:0008006" key="4">
    <source>
        <dbReference type="Google" id="ProtNLM"/>
    </source>
</evidence>
<dbReference type="STRING" id="1850254.LPB137_09275"/>
<feature type="transmembrane region" description="Helical" evidence="1">
    <location>
        <begin position="67"/>
        <end position="86"/>
    </location>
</feature>
<dbReference type="KEGG" id="alp:LPB137_09275"/>
<keyword evidence="3" id="KW-1185">Reference proteome</keyword>
<evidence type="ECO:0000313" key="2">
    <source>
        <dbReference type="EMBL" id="APW66031.1"/>
    </source>
</evidence>
<dbReference type="InterPro" id="IPR025557">
    <property type="entry name" value="DUF4282"/>
</dbReference>
<accession>A0A1P8KN95</accession>
<dbReference type="RefSeq" id="WP_076087328.1">
    <property type="nucleotide sequence ID" value="NZ_CP019070.1"/>
</dbReference>
<gene>
    <name evidence="2" type="ORF">LPB137_09275</name>
</gene>
<keyword evidence="1" id="KW-0472">Membrane</keyword>